<keyword evidence="5 6" id="KW-0472">Membrane</keyword>
<evidence type="ECO:0000256" key="1">
    <source>
        <dbReference type="ARBA" id="ARBA00004651"/>
    </source>
</evidence>
<dbReference type="AlphaFoldDB" id="A0A3G9HDT7"/>
<dbReference type="PIRSF" id="PIRSF006483">
    <property type="entry name" value="Membrane_protein_YitT"/>
    <property type="match status" value="1"/>
</dbReference>
<dbReference type="PANTHER" id="PTHR33545:SF5">
    <property type="entry name" value="UPF0750 MEMBRANE PROTEIN YITT"/>
    <property type="match status" value="1"/>
</dbReference>
<dbReference type="CDD" id="cd16380">
    <property type="entry name" value="YitT_C"/>
    <property type="match status" value="1"/>
</dbReference>
<evidence type="ECO:0000256" key="4">
    <source>
        <dbReference type="ARBA" id="ARBA00022989"/>
    </source>
</evidence>
<reference evidence="8" key="1">
    <citation type="submission" date="2012-11" db="EMBL/GenBank/DDBJ databases">
        <title>Dependencies among metagenomic species, viruses, plasmids and units of genetic variation.</title>
        <authorList>
            <person name="Nielsen H.B."/>
            <person name="Almeida M."/>
            <person name="Juncker A.S."/>
            <person name="Rasmussen S."/>
            <person name="Li J."/>
            <person name="Sunagawa S."/>
            <person name="Plichta D."/>
            <person name="Gautier L."/>
            <person name="Le Chatelier E."/>
            <person name="Peletier E."/>
            <person name="Bonde I."/>
            <person name="Nielsen T."/>
            <person name="Manichanh C."/>
            <person name="Arumugam M."/>
            <person name="Batto J."/>
            <person name="Santos M.B.Q.D."/>
            <person name="Blom N."/>
            <person name="Borruel N."/>
            <person name="Burgdorf K.S."/>
            <person name="Boumezbeur F."/>
            <person name="Casellas F."/>
            <person name="Dore J."/>
            <person name="Guarner F."/>
            <person name="Hansen T."/>
            <person name="Hildebrand F."/>
            <person name="Kaas R.S."/>
            <person name="Kennedy S."/>
            <person name="Kristiansen K."/>
            <person name="Kultima J.R."/>
            <person name="Leonard P."/>
            <person name="Levenez F."/>
            <person name="Lund O."/>
            <person name="Moumen B."/>
            <person name="Le Paslier D."/>
            <person name="Pons N."/>
            <person name="Pedersen O."/>
            <person name="Prifti E."/>
            <person name="Qin J."/>
            <person name="Raes J."/>
            <person name="Tap J."/>
            <person name="Tims S."/>
            <person name="Ussery D.W."/>
            <person name="Yamada T."/>
            <person name="MetaHit consortium"/>
            <person name="Renault P."/>
            <person name="Sicheritz-Ponten T."/>
            <person name="Bork P."/>
            <person name="Wang J."/>
            <person name="Brunak S."/>
            <person name="Ehrlich S.D."/>
        </authorList>
    </citation>
    <scope>NUCLEOTIDE SEQUENCE [LARGE SCALE GENOMIC DNA]</scope>
</reference>
<evidence type="ECO:0000313" key="12">
    <source>
        <dbReference type="Proteomes" id="UP000484547"/>
    </source>
</evidence>
<evidence type="ECO:0000313" key="10">
    <source>
        <dbReference type="EMBL" id="MTU04333.1"/>
    </source>
</evidence>
<keyword evidence="11" id="KW-1185">Reference proteome</keyword>
<dbReference type="Proteomes" id="UP000443070">
    <property type="component" value="Unassembled WGS sequence"/>
</dbReference>
<evidence type="ECO:0000256" key="2">
    <source>
        <dbReference type="ARBA" id="ARBA00022475"/>
    </source>
</evidence>
<reference evidence="11 12" key="2">
    <citation type="journal article" date="2019" name="Nat. Med.">
        <title>A library of human gut bacterial isolates paired with longitudinal multiomics data enables mechanistic microbiome research.</title>
        <authorList>
            <person name="Poyet M."/>
            <person name="Groussin M."/>
            <person name="Gibbons S.M."/>
            <person name="Avila-Pacheco J."/>
            <person name="Jiang X."/>
            <person name="Kearney S.M."/>
            <person name="Perrotta A.R."/>
            <person name="Berdy B."/>
            <person name="Zhao S."/>
            <person name="Lieberman T.D."/>
            <person name="Swanson P.K."/>
            <person name="Smith M."/>
            <person name="Roesemann S."/>
            <person name="Alexander J.E."/>
            <person name="Rich S.A."/>
            <person name="Livny J."/>
            <person name="Vlamakis H."/>
            <person name="Clish C."/>
            <person name="Bullock K."/>
            <person name="Deik A."/>
            <person name="Scott J."/>
            <person name="Pierce K.A."/>
            <person name="Xavier R.J."/>
            <person name="Alm E.J."/>
        </authorList>
    </citation>
    <scope>NUCLEOTIDE SEQUENCE [LARGE SCALE GENOMIC DNA]</scope>
    <source>
        <strain evidence="9 12">BIOML-A13</strain>
        <strain evidence="10 11">BIOML-A3</strain>
    </source>
</reference>
<keyword evidence="3 6" id="KW-0812">Transmembrane</keyword>
<dbReference type="Gene3D" id="3.30.70.120">
    <property type="match status" value="1"/>
</dbReference>
<organism evidence="8">
    <name type="scientific">Phascolarctobacterium faecium</name>
    <dbReference type="NCBI Taxonomy" id="33025"/>
    <lineage>
        <taxon>Bacteria</taxon>
        <taxon>Bacillati</taxon>
        <taxon>Bacillota</taxon>
        <taxon>Negativicutes</taxon>
        <taxon>Acidaminococcales</taxon>
        <taxon>Acidaminococcaceae</taxon>
        <taxon>Phascolarctobacterium</taxon>
    </lineage>
</organism>
<comment type="subcellular location">
    <subcellularLocation>
        <location evidence="1">Cell membrane</location>
        <topology evidence="1">Multi-pass membrane protein</topology>
    </subcellularLocation>
</comment>
<evidence type="ECO:0000256" key="5">
    <source>
        <dbReference type="ARBA" id="ARBA00023136"/>
    </source>
</evidence>
<comment type="caution">
    <text evidence="8">The sequence shown here is derived from an EMBL/GenBank/DDBJ whole genome shotgun (WGS) entry which is preliminary data.</text>
</comment>
<evidence type="ECO:0000259" key="7">
    <source>
        <dbReference type="Pfam" id="PF10035"/>
    </source>
</evidence>
<feature type="domain" description="DUF2179" evidence="7">
    <location>
        <begin position="219"/>
        <end position="273"/>
    </location>
</feature>
<feature type="transmembrane region" description="Helical" evidence="6">
    <location>
        <begin position="144"/>
        <end position="166"/>
    </location>
</feature>
<dbReference type="Pfam" id="PF02588">
    <property type="entry name" value="YitT_membrane"/>
    <property type="match status" value="1"/>
</dbReference>
<evidence type="ECO:0000313" key="9">
    <source>
        <dbReference type="EMBL" id="MTT76269.1"/>
    </source>
</evidence>
<dbReference type="InterPro" id="IPR015867">
    <property type="entry name" value="N-reg_PII/ATP_PRibTrfase_C"/>
</dbReference>
<proteinExistence type="predicted"/>
<gene>
    <name evidence="8" type="ORF">BN533_01249</name>
    <name evidence="9" type="ORF">GMD11_08325</name>
    <name evidence="10" type="ORF">GMD18_07980</name>
</gene>
<accession>A0A3G9HDT7</accession>
<keyword evidence="2" id="KW-1003">Cell membrane</keyword>
<feature type="transmembrane region" description="Helical" evidence="6">
    <location>
        <begin position="74"/>
        <end position="93"/>
    </location>
</feature>
<dbReference type="EMBL" id="CBDS010000077">
    <property type="protein sequence ID" value="CDB46192.1"/>
    <property type="molecule type" value="Genomic_DNA"/>
</dbReference>
<feature type="transmembrane region" description="Helical" evidence="6">
    <location>
        <begin position="42"/>
        <end position="67"/>
    </location>
</feature>
<feature type="transmembrane region" description="Helical" evidence="6">
    <location>
        <begin position="105"/>
        <end position="124"/>
    </location>
</feature>
<keyword evidence="4 6" id="KW-1133">Transmembrane helix</keyword>
<feature type="transmembrane region" description="Helical" evidence="6">
    <location>
        <begin position="7"/>
        <end position="27"/>
    </location>
</feature>
<dbReference type="EMBL" id="WNBM01000005">
    <property type="protein sequence ID" value="MTT76269.1"/>
    <property type="molecule type" value="Genomic_DNA"/>
</dbReference>
<dbReference type="InterPro" id="IPR051461">
    <property type="entry name" value="UPF0750_membrane"/>
</dbReference>
<dbReference type="PANTHER" id="PTHR33545">
    <property type="entry name" value="UPF0750 MEMBRANE PROTEIN YITT-RELATED"/>
    <property type="match status" value="1"/>
</dbReference>
<dbReference type="RefSeq" id="WP_021718149.1">
    <property type="nucleotide sequence ID" value="NZ_AP019004.1"/>
</dbReference>
<dbReference type="InterPro" id="IPR003740">
    <property type="entry name" value="YitT"/>
</dbReference>
<evidence type="ECO:0000256" key="3">
    <source>
        <dbReference type="ARBA" id="ARBA00022692"/>
    </source>
</evidence>
<evidence type="ECO:0000313" key="11">
    <source>
        <dbReference type="Proteomes" id="UP000443070"/>
    </source>
</evidence>
<sequence length="300" mass="33140">MRQHLYRYLMVTLGCVLMGIAINAFYMPNKLISGGIGGVSVILYYLIGLPMGITSLLLNIPLFVAAYKFMDRSYIVSALYGMLVFSVSLDAFHFLAEKAPYVHDPMLACIAGGVIYGIGAAMMYRVGGSSGGTDIIGAIINKHYSISIGTTGFMFNIILMFIGVFYFGLEAVLYTLLAFFVMFKTCNAFTDGFDYKKNIIIISEHYEEIGNGIIEVIGRGVTYLYAEGAYTHQQRKVLLVVAKLTQVAKIKQIVRDIDPGCFMIIQDANDVFGKGFTSKPSAHKKNKKIFCTVDTLKQKS</sequence>
<name>A0A3G9HDT7_9FIRM</name>
<dbReference type="OrthoDB" id="9779786at2"/>
<dbReference type="Proteomes" id="UP000484547">
    <property type="component" value="Unassembled WGS sequence"/>
</dbReference>
<dbReference type="GeneID" id="49406459"/>
<dbReference type="InterPro" id="IPR019264">
    <property type="entry name" value="DUF2179"/>
</dbReference>
<protein>
    <submittedName>
        <fullName evidence="9">DUF2179 domain-containing protein</fullName>
    </submittedName>
</protein>
<dbReference type="EMBL" id="WNBW01000005">
    <property type="protein sequence ID" value="MTU04333.1"/>
    <property type="molecule type" value="Genomic_DNA"/>
</dbReference>
<dbReference type="Pfam" id="PF10035">
    <property type="entry name" value="DUF2179"/>
    <property type="match status" value="1"/>
</dbReference>
<accession>R6J790</accession>
<dbReference type="GO" id="GO:0005886">
    <property type="term" value="C:plasma membrane"/>
    <property type="evidence" value="ECO:0007669"/>
    <property type="project" value="UniProtKB-SubCell"/>
</dbReference>
<evidence type="ECO:0000256" key="6">
    <source>
        <dbReference type="SAM" id="Phobius"/>
    </source>
</evidence>
<evidence type="ECO:0000313" key="8">
    <source>
        <dbReference type="EMBL" id="CDB46192.1"/>
    </source>
</evidence>